<name>A0A913XQT8_EXADI</name>
<reference evidence="2" key="1">
    <citation type="submission" date="2022-11" db="UniProtKB">
        <authorList>
            <consortium name="EnsemblMetazoa"/>
        </authorList>
    </citation>
    <scope>IDENTIFICATION</scope>
</reference>
<dbReference type="RefSeq" id="XP_020908241.1">
    <property type="nucleotide sequence ID" value="XM_021052582.2"/>
</dbReference>
<dbReference type="OrthoDB" id="10056816at2759"/>
<keyword evidence="3" id="KW-1185">Reference proteome</keyword>
<dbReference type="PANTHER" id="PTHR31475">
    <property type="entry name" value="UPF0462 PROTEIN"/>
    <property type="match status" value="1"/>
</dbReference>
<dbReference type="AlphaFoldDB" id="A0A913XQT8"/>
<protein>
    <submittedName>
        <fullName evidence="2">Uncharacterized protein</fullName>
    </submittedName>
</protein>
<proteinExistence type="inferred from homology"/>
<dbReference type="OMA" id="KFSLKWI"/>
<accession>A0A913XQT8</accession>
<dbReference type="EnsemblMetazoa" id="XM_021052582.2">
    <property type="protein sequence ID" value="XP_020908241.1"/>
    <property type="gene ID" value="LOC110246261"/>
</dbReference>
<sequence length="203" mass="23114">MAEKQVIKLAISTSWNGKKLDHDPVGFYISASADGASIKLEVKAPFFNDPGCPPSPAGPCDELWEYEVAEVFFLGEDDRYLEVELNPHGHHLVLLLDGQRNMFKDKLDMDFSAKIDKENKTWTGSALIPLEYFPPCVVKANAFAIHGSDEERQYEALYPADDKFSTPDFHRLQFFKELDFKSMFPSDWTQPVSSLWSERITTN</sequence>
<dbReference type="GeneID" id="110246261"/>
<dbReference type="Proteomes" id="UP000887567">
    <property type="component" value="Unplaced"/>
</dbReference>
<dbReference type="KEGG" id="epa:110246261"/>
<dbReference type="PANTHER" id="PTHR31475:SF5">
    <property type="entry name" value="UPF0462 PROTEIN C4ORF33 HOMOLOG"/>
    <property type="match status" value="1"/>
</dbReference>
<evidence type="ECO:0000313" key="3">
    <source>
        <dbReference type="Proteomes" id="UP000887567"/>
    </source>
</evidence>
<evidence type="ECO:0000256" key="1">
    <source>
        <dbReference type="ARBA" id="ARBA00038085"/>
    </source>
</evidence>
<evidence type="ECO:0000313" key="2">
    <source>
        <dbReference type="EnsemblMetazoa" id="XP_020908241.1"/>
    </source>
</evidence>
<organism evidence="2 3">
    <name type="scientific">Exaiptasia diaphana</name>
    <name type="common">Tropical sea anemone</name>
    <name type="synonym">Aiptasia pulchella</name>
    <dbReference type="NCBI Taxonomy" id="2652724"/>
    <lineage>
        <taxon>Eukaryota</taxon>
        <taxon>Metazoa</taxon>
        <taxon>Cnidaria</taxon>
        <taxon>Anthozoa</taxon>
        <taxon>Hexacorallia</taxon>
        <taxon>Actiniaria</taxon>
        <taxon>Aiptasiidae</taxon>
        <taxon>Exaiptasia</taxon>
    </lineage>
</organism>
<dbReference type="Gene3D" id="2.60.40.1190">
    <property type="match status" value="1"/>
</dbReference>
<comment type="similarity">
    <text evidence="1">Belongs to the UPF0462 family.</text>
</comment>